<gene>
    <name evidence="1" type="ORF">BDZ85DRAFT_267212</name>
</gene>
<reference evidence="2" key="1">
    <citation type="journal article" date="2020" name="Stud. Mycol.">
        <title>101 Dothideomycetes genomes: A test case for predicting lifestyles and emergence of pathogens.</title>
        <authorList>
            <person name="Haridas S."/>
            <person name="Albert R."/>
            <person name="Binder M."/>
            <person name="Bloem J."/>
            <person name="LaButti K."/>
            <person name="Salamov A."/>
            <person name="Andreopoulos B."/>
            <person name="Baker S."/>
            <person name="Barry K."/>
            <person name="Bills G."/>
            <person name="Bluhm B."/>
            <person name="Cannon C."/>
            <person name="Castanera R."/>
            <person name="Culley D."/>
            <person name="Daum C."/>
            <person name="Ezra D."/>
            <person name="Gonzalez J."/>
            <person name="Henrissat B."/>
            <person name="Kuo A."/>
            <person name="Liang C."/>
            <person name="Lipzen A."/>
            <person name="Lutzoni F."/>
            <person name="Magnuson J."/>
            <person name="Mondo S."/>
            <person name="Nolan M."/>
            <person name="Ohm R."/>
            <person name="Pangilinan J."/>
            <person name="Park H.-J."/>
            <person name="Ramirez L."/>
            <person name="Alfaro M."/>
            <person name="Sun H."/>
            <person name="Tritt A."/>
            <person name="Yoshinaga Y."/>
            <person name="Zwiers L.-H."/>
            <person name="Turgeon B."/>
            <person name="Goodwin S."/>
            <person name="Spatafora J."/>
            <person name="Crous P."/>
            <person name="Grigoriev I."/>
        </authorList>
    </citation>
    <scope>NUCLEOTIDE SEQUENCE [LARGE SCALE GENOMIC DNA]</scope>
    <source>
        <strain evidence="2">CECT 20119</strain>
    </source>
</reference>
<accession>A0A6A6G3U1</accession>
<dbReference type="EMBL" id="ML992513">
    <property type="protein sequence ID" value="KAF2220120.1"/>
    <property type="molecule type" value="Genomic_DNA"/>
</dbReference>
<name>A0A6A6G3U1_9PEZI</name>
<evidence type="ECO:0000313" key="1">
    <source>
        <dbReference type="EMBL" id="KAF2220120.1"/>
    </source>
</evidence>
<evidence type="ECO:0000313" key="2">
    <source>
        <dbReference type="Proteomes" id="UP000799538"/>
    </source>
</evidence>
<organism evidence="1 2">
    <name type="scientific">Elsinoe ampelina</name>
    <dbReference type="NCBI Taxonomy" id="302913"/>
    <lineage>
        <taxon>Eukaryota</taxon>
        <taxon>Fungi</taxon>
        <taxon>Dikarya</taxon>
        <taxon>Ascomycota</taxon>
        <taxon>Pezizomycotina</taxon>
        <taxon>Dothideomycetes</taxon>
        <taxon>Dothideomycetidae</taxon>
        <taxon>Myriangiales</taxon>
        <taxon>Elsinoaceae</taxon>
        <taxon>Elsinoe</taxon>
    </lineage>
</organism>
<sequence>MRWCTLRSPAEPKVTPKAGTFRRSSARCVMRTTAAVPSRPLVACRVDAKLGGIWMDCDE</sequence>
<dbReference type="Proteomes" id="UP000799538">
    <property type="component" value="Unassembled WGS sequence"/>
</dbReference>
<keyword evidence="2" id="KW-1185">Reference proteome</keyword>
<protein>
    <submittedName>
        <fullName evidence="1">Uncharacterized protein</fullName>
    </submittedName>
</protein>
<dbReference type="AlphaFoldDB" id="A0A6A6G3U1"/>
<proteinExistence type="predicted"/>